<dbReference type="InParanoid" id="A0A1D6MN36"/>
<name>A0A1D6MN36_MAIZE</name>
<dbReference type="GO" id="GO:0004180">
    <property type="term" value="F:carboxypeptidase activity"/>
    <property type="evidence" value="ECO:0007669"/>
    <property type="project" value="UniProtKB-KW"/>
</dbReference>
<dbReference type="InterPro" id="IPR042269">
    <property type="entry name" value="Ser_carbopepase_S28_SKS"/>
</dbReference>
<dbReference type="FunFam" id="3.40.50.1820:FF:000847">
    <property type="entry name" value="Serine carboxypeptidase S28 family protein"/>
    <property type="match status" value="1"/>
</dbReference>
<keyword evidence="5" id="KW-0325">Glycoprotein</keyword>
<evidence type="ECO:0000256" key="2">
    <source>
        <dbReference type="ARBA" id="ARBA00022670"/>
    </source>
</evidence>
<dbReference type="ExpressionAtlas" id="A0A1D6MN36">
    <property type="expression patterns" value="baseline"/>
</dbReference>
<keyword evidence="4" id="KW-0378">Hydrolase</keyword>
<dbReference type="SUPFAM" id="SSF53474">
    <property type="entry name" value="alpha/beta-Hydrolases"/>
    <property type="match status" value="1"/>
</dbReference>
<dbReference type="Pfam" id="PF05577">
    <property type="entry name" value="Peptidase_S28"/>
    <property type="match status" value="1"/>
</dbReference>
<dbReference type="AlphaFoldDB" id="A0A1D6MN36"/>
<dbReference type="eggNOG" id="KOG2298">
    <property type="taxonomic scope" value="Eukaryota"/>
</dbReference>
<dbReference type="eggNOG" id="KOG2183">
    <property type="taxonomic scope" value="Eukaryota"/>
</dbReference>
<dbReference type="EMBL" id="CM007649">
    <property type="protein sequence ID" value="ONM30544.1"/>
    <property type="molecule type" value="Genomic_DNA"/>
</dbReference>
<accession>A0A1D6MN36</accession>
<sequence>MPFGSKAKAYSDSKSPTYLMAKQALADFVVLLTDLKRNLSAEGSPVVLFGGSYGGMLAAWMRLKYPHIAIGVLHHQLRSYSLRTLFLLLYSMISYLMILGTLKTSGDLSDWLSSAYSYLAMVDYPLPLEFLRPLPANPIKEVCGNIDSQPKGTGTLERIYAGVNVYYNYTDIVDCFDLNDDPHGMGGWD</sequence>
<dbReference type="PANTHER" id="PTHR11010:SF38">
    <property type="entry name" value="LYSOSOMAL PRO-X CARBOXYPEPTIDASE"/>
    <property type="match status" value="1"/>
</dbReference>
<dbReference type="GO" id="GO:0070008">
    <property type="term" value="F:serine-type exopeptidase activity"/>
    <property type="evidence" value="ECO:0007669"/>
    <property type="project" value="InterPro"/>
</dbReference>
<proteinExistence type="inferred from homology"/>
<dbReference type="PaxDb" id="4577-GRMZM2G157210_P01"/>
<organism evidence="6">
    <name type="scientific">Zea mays</name>
    <name type="common">Maize</name>
    <dbReference type="NCBI Taxonomy" id="4577"/>
    <lineage>
        <taxon>Eukaryota</taxon>
        <taxon>Viridiplantae</taxon>
        <taxon>Streptophyta</taxon>
        <taxon>Embryophyta</taxon>
        <taxon>Tracheophyta</taxon>
        <taxon>Spermatophyta</taxon>
        <taxon>Magnoliopsida</taxon>
        <taxon>Liliopsida</taxon>
        <taxon>Poales</taxon>
        <taxon>Poaceae</taxon>
        <taxon>PACMAD clade</taxon>
        <taxon>Panicoideae</taxon>
        <taxon>Andropogonodae</taxon>
        <taxon>Andropogoneae</taxon>
        <taxon>Tripsacinae</taxon>
        <taxon>Zea</taxon>
    </lineage>
</organism>
<dbReference type="Gene3D" id="3.40.50.1820">
    <property type="entry name" value="alpha/beta hydrolase"/>
    <property type="match status" value="1"/>
</dbReference>
<keyword evidence="3" id="KW-0732">Signal</keyword>
<keyword evidence="2" id="KW-0645">Protease</keyword>
<keyword evidence="6" id="KW-0121">Carboxypeptidase</keyword>
<evidence type="ECO:0000256" key="4">
    <source>
        <dbReference type="ARBA" id="ARBA00022801"/>
    </source>
</evidence>
<dbReference type="InterPro" id="IPR029058">
    <property type="entry name" value="AB_hydrolase_fold"/>
</dbReference>
<reference evidence="6" key="1">
    <citation type="submission" date="2015-12" db="EMBL/GenBank/DDBJ databases">
        <title>Update maize B73 reference genome by single molecule sequencing technologies.</title>
        <authorList>
            <consortium name="Maize Genome Sequencing Project"/>
            <person name="Ware D."/>
        </authorList>
    </citation>
    <scope>NUCLEOTIDE SEQUENCE [LARGE SCALE GENOMIC DNA]</scope>
    <source>
        <tissue evidence="6">Seedling</tissue>
    </source>
</reference>
<comment type="similarity">
    <text evidence="1">Belongs to the peptidase S28 family.</text>
</comment>
<evidence type="ECO:0000256" key="3">
    <source>
        <dbReference type="ARBA" id="ARBA00022729"/>
    </source>
</evidence>
<gene>
    <name evidence="6" type="ORF">ZEAMMB73_Zm00001d040102</name>
</gene>
<dbReference type="eggNOG" id="KOG1504">
    <property type="taxonomic scope" value="Eukaryota"/>
</dbReference>
<dbReference type="SMR" id="A0A1D6MN36"/>
<dbReference type="Gene3D" id="1.20.120.980">
    <property type="entry name" value="Serine carboxypeptidase S28, SKS domain"/>
    <property type="match status" value="1"/>
</dbReference>
<evidence type="ECO:0000256" key="5">
    <source>
        <dbReference type="ARBA" id="ARBA00023180"/>
    </source>
</evidence>
<evidence type="ECO:0000313" key="6">
    <source>
        <dbReference type="EMBL" id="ONM30544.1"/>
    </source>
</evidence>
<protein>
    <submittedName>
        <fullName evidence="6">Serine carboxypeptidase S28 family protein</fullName>
    </submittedName>
</protein>
<evidence type="ECO:0000256" key="1">
    <source>
        <dbReference type="ARBA" id="ARBA00011079"/>
    </source>
</evidence>
<dbReference type="InterPro" id="IPR008758">
    <property type="entry name" value="Peptidase_S28"/>
</dbReference>
<dbReference type="PANTHER" id="PTHR11010">
    <property type="entry name" value="PROTEASE S28 PRO-X CARBOXYPEPTIDASE-RELATED"/>
    <property type="match status" value="1"/>
</dbReference>
<dbReference type="GO" id="GO:0006508">
    <property type="term" value="P:proteolysis"/>
    <property type="evidence" value="ECO:0007669"/>
    <property type="project" value="UniProtKB-KW"/>
</dbReference>